<feature type="compositionally biased region" description="Low complexity" evidence="1">
    <location>
        <begin position="87"/>
        <end position="102"/>
    </location>
</feature>
<dbReference type="Proteomes" id="UP001652740">
    <property type="component" value="Unplaced"/>
</dbReference>
<feature type="region of interest" description="Disordered" evidence="1">
    <location>
        <begin position="83"/>
        <end position="102"/>
    </location>
</feature>
<evidence type="ECO:0000256" key="1">
    <source>
        <dbReference type="SAM" id="MobiDB-lite"/>
    </source>
</evidence>
<evidence type="ECO:0000313" key="3">
    <source>
        <dbReference type="Proteomes" id="UP001652740"/>
    </source>
</evidence>
<name>A0ABM3MH85_GALME</name>
<dbReference type="Pfam" id="PF16043">
    <property type="entry name" value="DUF4795"/>
    <property type="match status" value="1"/>
</dbReference>
<dbReference type="GeneID" id="113511859"/>
<feature type="region of interest" description="Disordered" evidence="1">
    <location>
        <begin position="118"/>
        <end position="192"/>
    </location>
</feature>
<protein>
    <submittedName>
        <fullName evidence="4">Uncharacterized protein LOC113511859</fullName>
    </submittedName>
</protein>
<dbReference type="RefSeq" id="XP_052750503.1">
    <property type="nucleotide sequence ID" value="XM_052894543.1"/>
</dbReference>
<evidence type="ECO:0000259" key="2">
    <source>
        <dbReference type="Pfam" id="PF16043"/>
    </source>
</evidence>
<gene>
    <name evidence="4" type="primary">LOC113511859</name>
</gene>
<proteinExistence type="predicted"/>
<evidence type="ECO:0000313" key="4">
    <source>
        <dbReference type="RefSeq" id="XP_052750503.1"/>
    </source>
</evidence>
<dbReference type="PANTHER" id="PTHR47080:SF1">
    <property type="entry name" value="CHROMOSOME 16 OPEN READING FRAME 96"/>
    <property type="match status" value="1"/>
</dbReference>
<keyword evidence="3" id="KW-1185">Reference proteome</keyword>
<dbReference type="PANTHER" id="PTHR47080">
    <property type="entry name" value="CHROMOSOME 16 OPEN READING FRAME 96"/>
    <property type="match status" value="1"/>
</dbReference>
<feature type="compositionally biased region" description="Basic and acidic residues" evidence="1">
    <location>
        <begin position="122"/>
        <end position="146"/>
    </location>
</feature>
<feature type="domain" description="DUF4795" evidence="2">
    <location>
        <begin position="576"/>
        <end position="767"/>
    </location>
</feature>
<sequence>MASGSNTSIMSIRDMIDAAFGDSEVNVVNHKLIQTILYLLARQLRILERRVQIEIVPNMEMESGSSLSVTEVKLYANVPKKKHRSMKMTSSSKGGKVGTTSTTIEPVSKGVLTKYTGVISRTSEEKSGKRRQEEKPFQKPIDKQFTADKPSTKKSSIDKTSSTISTLQSRSDKTSSEKTTKSTAEPPSMDKTFFEKTLSNITSTDNILNDKISSDKFSIYKTSTEKFTTDRSSTEKSSEKDYHKLMEKIEEKREIELRVIHQRANSREEQDRIPTPMASLDTMEMQYEKLLIVEKVPTDEAKAADSHYRTYNRDRTPRLSIVTHEEFAELATTVRELQTRISPIAGADFPDNIKLMQDLRKGASLTDAMAALQLSARLEGAEKAIQKITSLVTDLASRTPGLENILNKCIEPETEGALDKPARSTESLAVSVTSYSHKTEKFPTDIAADDKNKEHDYITVEDLELQYFNFSNALHELYDEFLKKVTGLTTQSNNNADNALKIANRLQGKLEASLDLVNRMNNLEILVSEYSEQINILDTGLSSQMTNYQEQLTQMQHDLETGLETMAESFANAGGDTTAVAELNTQFTNLQIDLDATNLRQKELRDIQTTLSVDLQGLWKQIELLRDTKSDREEVTDALRDKAGLGALNRLVSLQQFDAIRGDFEKRIGAAYDKFNNQEIIWQKAIDELVRELNEKADWIQVASLRDDVNKNLDMLRSRLHAMMEIVGEPQAAAVSRRLHRDTACLSCASPAHMALEEPGVIPALPALILPRPPTVGAEAPTKTKENLKLCYPGLPIPHPKDPRLHICQRYCGGSHTIVPNAISRAPPGMIINPVFRQVGTGVGSDGKTYMTDEGFIKKPCLPCNAPEMMTPKPSIVERGDKRRYSNLTTLYLHLISLNFNIMLIYSSIRYSGFGHDTYRFS</sequence>
<dbReference type="InterPro" id="IPR032013">
    <property type="entry name" value="DUF4795"/>
</dbReference>
<accession>A0ABM3MH85</accession>
<feature type="compositionally biased region" description="Basic and acidic residues" evidence="1">
    <location>
        <begin position="170"/>
        <end position="180"/>
    </location>
</feature>
<reference evidence="4" key="1">
    <citation type="submission" date="2025-08" db="UniProtKB">
        <authorList>
            <consortium name="RefSeq"/>
        </authorList>
    </citation>
    <scope>IDENTIFICATION</scope>
    <source>
        <tissue evidence="4">Whole larvae</tissue>
    </source>
</reference>
<organism evidence="3 4">
    <name type="scientific">Galleria mellonella</name>
    <name type="common">Greater wax moth</name>
    <dbReference type="NCBI Taxonomy" id="7137"/>
    <lineage>
        <taxon>Eukaryota</taxon>
        <taxon>Metazoa</taxon>
        <taxon>Ecdysozoa</taxon>
        <taxon>Arthropoda</taxon>
        <taxon>Hexapoda</taxon>
        <taxon>Insecta</taxon>
        <taxon>Pterygota</taxon>
        <taxon>Neoptera</taxon>
        <taxon>Endopterygota</taxon>
        <taxon>Lepidoptera</taxon>
        <taxon>Glossata</taxon>
        <taxon>Ditrysia</taxon>
        <taxon>Pyraloidea</taxon>
        <taxon>Pyralidae</taxon>
        <taxon>Galleriinae</taxon>
        <taxon>Galleria</taxon>
    </lineage>
</organism>